<gene>
    <name evidence="1" type="ORF">CRG98_042691</name>
</gene>
<sequence>MGSANRVDAWRRQGLHIATESNGSRAVGVTEARRVGRSQELPATWRTWTIGDSRFKTHTAGPTRFVWFLQFGR</sequence>
<organism evidence="1 2">
    <name type="scientific">Punica granatum</name>
    <name type="common">Pomegranate</name>
    <dbReference type="NCBI Taxonomy" id="22663"/>
    <lineage>
        <taxon>Eukaryota</taxon>
        <taxon>Viridiplantae</taxon>
        <taxon>Streptophyta</taxon>
        <taxon>Embryophyta</taxon>
        <taxon>Tracheophyta</taxon>
        <taxon>Spermatophyta</taxon>
        <taxon>Magnoliopsida</taxon>
        <taxon>eudicotyledons</taxon>
        <taxon>Gunneridae</taxon>
        <taxon>Pentapetalae</taxon>
        <taxon>rosids</taxon>
        <taxon>malvids</taxon>
        <taxon>Myrtales</taxon>
        <taxon>Lythraceae</taxon>
        <taxon>Punica</taxon>
    </lineage>
</organism>
<reference evidence="1 2" key="1">
    <citation type="submission" date="2017-11" db="EMBL/GenBank/DDBJ databases">
        <title>De-novo sequencing of pomegranate (Punica granatum L.) genome.</title>
        <authorList>
            <person name="Akparov Z."/>
            <person name="Amiraslanov A."/>
            <person name="Hajiyeva S."/>
            <person name="Abbasov M."/>
            <person name="Kaur K."/>
            <person name="Hamwieh A."/>
            <person name="Solovyev V."/>
            <person name="Salamov A."/>
            <person name="Braich B."/>
            <person name="Kosarev P."/>
            <person name="Mahmoud A."/>
            <person name="Hajiyev E."/>
            <person name="Babayeva S."/>
            <person name="Izzatullayeva V."/>
            <person name="Mammadov A."/>
            <person name="Mammadov A."/>
            <person name="Sharifova S."/>
            <person name="Ojaghi J."/>
            <person name="Eynullazada K."/>
            <person name="Bayramov B."/>
            <person name="Abdulazimova A."/>
            <person name="Shahmuradov I."/>
        </authorList>
    </citation>
    <scope>NUCLEOTIDE SEQUENCE [LARGE SCALE GENOMIC DNA]</scope>
    <source>
        <strain evidence="2">cv. AG2017</strain>
        <tissue evidence="1">Leaf</tissue>
    </source>
</reference>
<dbReference type="AlphaFoldDB" id="A0A2I0HYY6"/>
<comment type="caution">
    <text evidence="1">The sequence shown here is derived from an EMBL/GenBank/DDBJ whole genome shotgun (WGS) entry which is preliminary data.</text>
</comment>
<accession>A0A2I0HYY6</accession>
<protein>
    <submittedName>
        <fullName evidence="1">Uncharacterized protein</fullName>
    </submittedName>
</protein>
<name>A0A2I0HYY6_PUNGR</name>
<dbReference type="Proteomes" id="UP000233551">
    <property type="component" value="Unassembled WGS sequence"/>
</dbReference>
<dbReference type="EMBL" id="PGOL01004637">
    <property type="protein sequence ID" value="PKI36911.1"/>
    <property type="molecule type" value="Genomic_DNA"/>
</dbReference>
<proteinExistence type="predicted"/>
<evidence type="ECO:0000313" key="2">
    <source>
        <dbReference type="Proteomes" id="UP000233551"/>
    </source>
</evidence>
<keyword evidence="2" id="KW-1185">Reference proteome</keyword>
<evidence type="ECO:0000313" key="1">
    <source>
        <dbReference type="EMBL" id="PKI36911.1"/>
    </source>
</evidence>